<keyword evidence="15" id="KW-1185">Reference proteome</keyword>
<dbReference type="PANTHER" id="PTHR10822:SF29">
    <property type="entry name" value="DIVISION ABNORMALLY DELAYED PROTEIN"/>
    <property type="match status" value="1"/>
</dbReference>
<keyword evidence="10" id="KW-0449">Lipoprotein</keyword>
<dbReference type="Pfam" id="PF01153">
    <property type="entry name" value="Glypican"/>
    <property type="match status" value="1"/>
</dbReference>
<dbReference type="InterPro" id="IPR001863">
    <property type="entry name" value="Glypican"/>
</dbReference>
<evidence type="ECO:0000256" key="3">
    <source>
        <dbReference type="ARBA" id="ARBA00022475"/>
    </source>
</evidence>
<evidence type="ECO:0000256" key="6">
    <source>
        <dbReference type="ARBA" id="ARBA00022974"/>
    </source>
</evidence>
<gene>
    <name evidence="14" type="ORF">GBAR_LOCUS27479</name>
</gene>
<keyword evidence="8" id="KW-0325">Glycoprotein</keyword>
<evidence type="ECO:0000256" key="4">
    <source>
        <dbReference type="ARBA" id="ARBA00022622"/>
    </source>
</evidence>
<evidence type="ECO:0000256" key="2">
    <source>
        <dbReference type="ARBA" id="ARBA00010260"/>
    </source>
</evidence>
<evidence type="ECO:0000313" key="14">
    <source>
        <dbReference type="EMBL" id="CAI8049928.1"/>
    </source>
</evidence>
<dbReference type="GO" id="GO:0009986">
    <property type="term" value="C:cell surface"/>
    <property type="evidence" value="ECO:0007669"/>
    <property type="project" value="TreeGrafter"/>
</dbReference>
<keyword evidence="3" id="KW-1003">Cell membrane</keyword>
<evidence type="ECO:0000256" key="7">
    <source>
        <dbReference type="ARBA" id="ARBA00023136"/>
    </source>
</evidence>
<protein>
    <submittedName>
        <fullName evidence="14">Glypican-1</fullName>
    </submittedName>
</protein>
<comment type="similarity">
    <text evidence="2 11">Belongs to the glypican family.</text>
</comment>
<dbReference type="Proteomes" id="UP001174909">
    <property type="component" value="Unassembled WGS sequence"/>
</dbReference>
<comment type="caution">
    <text evidence="14">The sequence shown here is derived from an EMBL/GenBank/DDBJ whole genome shotgun (WGS) entry which is preliminary data.</text>
</comment>
<evidence type="ECO:0000256" key="10">
    <source>
        <dbReference type="ARBA" id="ARBA00023288"/>
    </source>
</evidence>
<evidence type="ECO:0000313" key="15">
    <source>
        <dbReference type="Proteomes" id="UP001174909"/>
    </source>
</evidence>
<keyword evidence="4" id="KW-0336">GPI-anchor</keyword>
<evidence type="ECO:0000256" key="13">
    <source>
        <dbReference type="SAM" id="SignalP"/>
    </source>
</evidence>
<evidence type="ECO:0000256" key="8">
    <source>
        <dbReference type="ARBA" id="ARBA00023180"/>
    </source>
</evidence>
<dbReference type="PANTHER" id="PTHR10822">
    <property type="entry name" value="GLYPICAN"/>
    <property type="match status" value="1"/>
</dbReference>
<keyword evidence="7" id="KW-0472">Membrane</keyword>
<keyword evidence="9" id="KW-0357">Heparan sulfate</keyword>
<evidence type="ECO:0000256" key="5">
    <source>
        <dbReference type="ARBA" id="ARBA00022729"/>
    </source>
</evidence>
<dbReference type="EMBL" id="CASHTH010003824">
    <property type="protein sequence ID" value="CAI8049928.1"/>
    <property type="molecule type" value="Genomic_DNA"/>
</dbReference>
<reference evidence="14" key="1">
    <citation type="submission" date="2023-03" db="EMBL/GenBank/DDBJ databases">
        <authorList>
            <person name="Steffen K."/>
            <person name="Cardenas P."/>
        </authorList>
    </citation>
    <scope>NUCLEOTIDE SEQUENCE</scope>
</reference>
<organism evidence="14 15">
    <name type="scientific">Geodia barretti</name>
    <name type="common">Barrett's horny sponge</name>
    <dbReference type="NCBI Taxonomy" id="519541"/>
    <lineage>
        <taxon>Eukaryota</taxon>
        <taxon>Metazoa</taxon>
        <taxon>Porifera</taxon>
        <taxon>Demospongiae</taxon>
        <taxon>Heteroscleromorpha</taxon>
        <taxon>Tetractinellida</taxon>
        <taxon>Astrophorina</taxon>
        <taxon>Geodiidae</taxon>
        <taxon>Geodia</taxon>
    </lineage>
</organism>
<dbReference type="GO" id="GO:0009966">
    <property type="term" value="P:regulation of signal transduction"/>
    <property type="evidence" value="ECO:0007669"/>
    <property type="project" value="InterPro"/>
</dbReference>
<evidence type="ECO:0000256" key="11">
    <source>
        <dbReference type="RuleBase" id="RU003518"/>
    </source>
</evidence>
<dbReference type="GO" id="GO:0098552">
    <property type="term" value="C:side of membrane"/>
    <property type="evidence" value="ECO:0007669"/>
    <property type="project" value="UniProtKB-KW"/>
</dbReference>
<proteinExistence type="inferred from homology"/>
<dbReference type="GO" id="GO:0005886">
    <property type="term" value="C:plasma membrane"/>
    <property type="evidence" value="ECO:0007669"/>
    <property type="project" value="UniProtKB-SubCell"/>
</dbReference>
<keyword evidence="6" id="KW-0654">Proteoglycan</keyword>
<comment type="subcellular location">
    <subcellularLocation>
        <location evidence="1">Cell membrane</location>
        <topology evidence="1">Lipid-anchor</topology>
        <topology evidence="1">GPI-anchor</topology>
    </subcellularLocation>
</comment>
<evidence type="ECO:0000256" key="1">
    <source>
        <dbReference type="ARBA" id="ARBA00004609"/>
    </source>
</evidence>
<sequence length="626" mass="68773">MANKVLTTCIFLAFAALAGANSGDGYLEPTTATPLECDAARGAYNDLVGATDEANDAVYKRLRDANGGGACRLSKTCCSSVAEQNLSTSAVAEVRETVADIWDQRASSCNSSTFKEALAMFIEDSKVSLIQILTEAYFGFFTRPELFDEFYGYLQQAVWTANTCEIAVEFDKLFFKVFLAVLEADPGVDTTVYPLNDHDFNVCMYNYYVGVTAEDTHARFIALTRSFNRTMYYIRALNTAEAFLKAVAELELTPQCRQALLRSSYCAQCSGLPSRARPCLDLCLNTMRGCLVDYSDLYEPYRRFTEAAIQMKEYLNYEVNPFTHVDQLTTGFLDVTTNIQQSSRTHHESILVSCLNDRGRREAAGSHTHPLYPRSLFTRSTVAPPSEVFNSSAYCHLELALLFKTVPDLVCEDMSESQDSQSCWNGDSLNRYEKQVFDFTRAEQQENPELFVCPILPGGVRVQLAYLERVTQEINIISSSEACPEDDEDCQVNEMRCNYNTFKPVSTEVDPPITSDGEDSRLRGSGCGLDRESGFGSGSGECDTPVVDQVQECLADPFVPTTTIAPSSTVQPTPSATSSPVISASPSPTKEPPIVIVPAGCPSLTPSSLVLLLSLLLSVAVLQSVL</sequence>
<feature type="region of interest" description="Disordered" evidence="12">
    <location>
        <begin position="564"/>
        <end position="589"/>
    </location>
</feature>
<feature type="compositionally biased region" description="Polar residues" evidence="12">
    <location>
        <begin position="564"/>
        <end position="588"/>
    </location>
</feature>
<name>A0AA35X910_GEOBA</name>
<evidence type="ECO:0000256" key="9">
    <source>
        <dbReference type="ARBA" id="ARBA00023207"/>
    </source>
</evidence>
<dbReference type="GO" id="GO:0016477">
    <property type="term" value="P:cell migration"/>
    <property type="evidence" value="ECO:0007669"/>
    <property type="project" value="TreeGrafter"/>
</dbReference>
<feature type="signal peptide" evidence="13">
    <location>
        <begin position="1"/>
        <end position="20"/>
    </location>
</feature>
<dbReference type="GO" id="GO:1905475">
    <property type="term" value="P:regulation of protein localization to membrane"/>
    <property type="evidence" value="ECO:0007669"/>
    <property type="project" value="TreeGrafter"/>
</dbReference>
<accession>A0AA35X910</accession>
<keyword evidence="5 13" id="KW-0732">Signal</keyword>
<dbReference type="AlphaFoldDB" id="A0AA35X910"/>
<dbReference type="GO" id="GO:0005576">
    <property type="term" value="C:extracellular region"/>
    <property type="evidence" value="ECO:0007669"/>
    <property type="project" value="TreeGrafter"/>
</dbReference>
<feature type="chain" id="PRO_5041322126" evidence="13">
    <location>
        <begin position="21"/>
        <end position="626"/>
    </location>
</feature>
<evidence type="ECO:0000256" key="12">
    <source>
        <dbReference type="SAM" id="MobiDB-lite"/>
    </source>
</evidence>